<dbReference type="AlphaFoldDB" id="A0AAV4ITA8"/>
<accession>A0AAV4ITA8</accession>
<organism evidence="1 2">
    <name type="scientific">Elysia marginata</name>
    <dbReference type="NCBI Taxonomy" id="1093978"/>
    <lineage>
        <taxon>Eukaryota</taxon>
        <taxon>Metazoa</taxon>
        <taxon>Spiralia</taxon>
        <taxon>Lophotrochozoa</taxon>
        <taxon>Mollusca</taxon>
        <taxon>Gastropoda</taxon>
        <taxon>Heterobranchia</taxon>
        <taxon>Euthyneura</taxon>
        <taxon>Panpulmonata</taxon>
        <taxon>Sacoglossa</taxon>
        <taxon>Placobranchoidea</taxon>
        <taxon>Plakobranchidae</taxon>
        <taxon>Elysia</taxon>
    </lineage>
</organism>
<gene>
    <name evidence="1" type="ORF">ElyMa_004882300</name>
</gene>
<proteinExistence type="predicted"/>
<comment type="caution">
    <text evidence="1">The sequence shown here is derived from an EMBL/GenBank/DDBJ whole genome shotgun (WGS) entry which is preliminary data.</text>
</comment>
<dbReference type="EMBL" id="BMAT01009763">
    <property type="protein sequence ID" value="GFS13350.1"/>
    <property type="molecule type" value="Genomic_DNA"/>
</dbReference>
<dbReference type="Proteomes" id="UP000762676">
    <property type="component" value="Unassembled WGS sequence"/>
</dbReference>
<name>A0AAV4ITA8_9GAST</name>
<reference evidence="1 2" key="1">
    <citation type="journal article" date="2021" name="Elife">
        <title>Chloroplast acquisition without the gene transfer in kleptoplastic sea slugs, Plakobranchus ocellatus.</title>
        <authorList>
            <person name="Maeda T."/>
            <person name="Takahashi S."/>
            <person name="Yoshida T."/>
            <person name="Shimamura S."/>
            <person name="Takaki Y."/>
            <person name="Nagai Y."/>
            <person name="Toyoda A."/>
            <person name="Suzuki Y."/>
            <person name="Arimoto A."/>
            <person name="Ishii H."/>
            <person name="Satoh N."/>
            <person name="Nishiyama T."/>
            <person name="Hasebe M."/>
            <person name="Maruyama T."/>
            <person name="Minagawa J."/>
            <person name="Obokata J."/>
            <person name="Shigenobu S."/>
        </authorList>
    </citation>
    <scope>NUCLEOTIDE SEQUENCE [LARGE SCALE GENOMIC DNA]</scope>
</reference>
<sequence length="107" mass="12055">MSLLTNTSADQACSGRVKFTDRKFHPPSPQTSPYDYEKLQFVLEELQRLSGDEDIERGLQLLRFLDKYHRKNPPSEEEKMKWGGPAIIDVEAAVTAETAVTGVEDVS</sequence>
<evidence type="ECO:0000313" key="1">
    <source>
        <dbReference type="EMBL" id="GFS13350.1"/>
    </source>
</evidence>
<keyword evidence="2" id="KW-1185">Reference proteome</keyword>
<protein>
    <submittedName>
        <fullName evidence="1">Uncharacterized protein</fullName>
    </submittedName>
</protein>
<evidence type="ECO:0000313" key="2">
    <source>
        <dbReference type="Proteomes" id="UP000762676"/>
    </source>
</evidence>